<dbReference type="Pfam" id="PF20230">
    <property type="entry name" value="DUF6588"/>
    <property type="match status" value="1"/>
</dbReference>
<evidence type="ECO:0000313" key="2">
    <source>
        <dbReference type="EMBL" id="GGF47616.1"/>
    </source>
</evidence>
<keyword evidence="1" id="KW-0732">Signal</keyword>
<comment type="caution">
    <text evidence="2">The sequence shown here is derived from an EMBL/GenBank/DDBJ whole genome shotgun (WGS) entry which is preliminary data.</text>
</comment>
<feature type="chain" id="PRO_5046461506" description="Outer membrane protein beta-barrel domain-containing protein" evidence="1">
    <location>
        <begin position="22"/>
        <end position="332"/>
    </location>
</feature>
<evidence type="ECO:0008006" key="4">
    <source>
        <dbReference type="Google" id="ProtNLM"/>
    </source>
</evidence>
<reference evidence="3" key="1">
    <citation type="journal article" date="2019" name="Int. J. Syst. Evol. Microbiol.">
        <title>The Global Catalogue of Microorganisms (GCM) 10K type strain sequencing project: providing services to taxonomists for standard genome sequencing and annotation.</title>
        <authorList>
            <consortium name="The Broad Institute Genomics Platform"/>
            <consortium name="The Broad Institute Genome Sequencing Center for Infectious Disease"/>
            <person name="Wu L."/>
            <person name="Ma J."/>
        </authorList>
    </citation>
    <scope>NUCLEOTIDE SEQUENCE [LARGE SCALE GENOMIC DNA]</scope>
    <source>
        <strain evidence="3">CGMCC 1.15407</strain>
    </source>
</reference>
<dbReference type="RefSeq" id="WP_137402239.1">
    <property type="nucleotide sequence ID" value="NZ_BMIU01000027.1"/>
</dbReference>
<sequence>MKKLLYFCLAGLIFNGSSALAQGNVNVEEILKAGLNDLNTYMGYYVEPAAKGFIYSMGSGWSQTAKPHGVLGFDLKFAVSGAAVPSRYETFTFNPAEFEKIRVVGANGSPVQLPTLYGDPNTGGTLEIFDKETEMTLATADIPPGIDIPVKYVPAPLIQGAVGLPAGFEVIGRFIPKTTIEDTEVSQWGIGVKHDLKQYFEGINIIPVDFSVLVAYNSLDARYHIDEVQGQVASMNVETWTVQGLVSKKIAILTVYGAIGYNSGSSDYNMLGTYEINGTSESFTDPVKLNYEAKGAMGTLGARLKFGPIFLNGDYTFQEFNTVNIGLGVSIR</sequence>
<feature type="signal peptide" evidence="1">
    <location>
        <begin position="1"/>
        <end position="21"/>
    </location>
</feature>
<accession>A0ABQ1VB99</accession>
<gene>
    <name evidence="2" type="ORF">GCM10011339_40220</name>
</gene>
<organism evidence="2 3">
    <name type="scientific">Echinicola rosea</name>
    <dbReference type="NCBI Taxonomy" id="1807691"/>
    <lineage>
        <taxon>Bacteria</taxon>
        <taxon>Pseudomonadati</taxon>
        <taxon>Bacteroidota</taxon>
        <taxon>Cytophagia</taxon>
        <taxon>Cytophagales</taxon>
        <taxon>Cyclobacteriaceae</taxon>
        <taxon>Echinicola</taxon>
    </lineage>
</organism>
<dbReference type="InterPro" id="IPR046495">
    <property type="entry name" value="DUF6588"/>
</dbReference>
<evidence type="ECO:0000313" key="3">
    <source>
        <dbReference type="Proteomes" id="UP000647339"/>
    </source>
</evidence>
<name>A0ABQ1VB99_9BACT</name>
<protein>
    <recommendedName>
        <fullName evidence="4">Outer membrane protein beta-barrel domain-containing protein</fullName>
    </recommendedName>
</protein>
<dbReference type="Proteomes" id="UP000647339">
    <property type="component" value="Unassembled WGS sequence"/>
</dbReference>
<dbReference type="EMBL" id="BMIU01000027">
    <property type="protein sequence ID" value="GGF47616.1"/>
    <property type="molecule type" value="Genomic_DNA"/>
</dbReference>
<proteinExistence type="predicted"/>
<keyword evidence="3" id="KW-1185">Reference proteome</keyword>
<evidence type="ECO:0000256" key="1">
    <source>
        <dbReference type="SAM" id="SignalP"/>
    </source>
</evidence>